<evidence type="ECO:0000313" key="2">
    <source>
        <dbReference type="EMBL" id="MPM94880.1"/>
    </source>
</evidence>
<dbReference type="AlphaFoldDB" id="A0A645DZC2"/>
<dbReference type="PANTHER" id="PTHR43072">
    <property type="entry name" value="N-ACETYLTRANSFERASE"/>
    <property type="match status" value="1"/>
</dbReference>
<proteinExistence type="predicted"/>
<dbReference type="PANTHER" id="PTHR43072:SF8">
    <property type="entry name" value="ACYLTRANSFERASE FABY-RELATED"/>
    <property type="match status" value="1"/>
</dbReference>
<dbReference type="Pfam" id="PF13420">
    <property type="entry name" value="Acetyltransf_4"/>
    <property type="match status" value="1"/>
</dbReference>
<evidence type="ECO:0000259" key="1">
    <source>
        <dbReference type="PROSITE" id="PS51186"/>
    </source>
</evidence>
<feature type="domain" description="N-acetyltransferase" evidence="1">
    <location>
        <begin position="4"/>
        <end position="165"/>
    </location>
</feature>
<organism evidence="2">
    <name type="scientific">bioreactor metagenome</name>
    <dbReference type="NCBI Taxonomy" id="1076179"/>
    <lineage>
        <taxon>unclassified sequences</taxon>
        <taxon>metagenomes</taxon>
        <taxon>ecological metagenomes</taxon>
    </lineage>
</organism>
<dbReference type="GO" id="GO:0016747">
    <property type="term" value="F:acyltransferase activity, transferring groups other than amino-acyl groups"/>
    <property type="evidence" value="ECO:0007669"/>
    <property type="project" value="InterPro"/>
</dbReference>
<name>A0A645DZC2_9ZZZZ</name>
<protein>
    <recommendedName>
        <fullName evidence="1">N-acetyltransferase domain-containing protein</fullName>
    </recommendedName>
</protein>
<accession>A0A645DZC2</accession>
<comment type="caution">
    <text evidence="2">The sequence shown here is derived from an EMBL/GenBank/DDBJ whole genome shotgun (WGS) entry which is preliminary data.</text>
</comment>
<dbReference type="EMBL" id="VSSQ01041451">
    <property type="protein sequence ID" value="MPM94880.1"/>
    <property type="molecule type" value="Genomic_DNA"/>
</dbReference>
<reference evidence="2" key="1">
    <citation type="submission" date="2019-08" db="EMBL/GenBank/DDBJ databases">
        <authorList>
            <person name="Kucharzyk K."/>
            <person name="Murdoch R.W."/>
            <person name="Higgins S."/>
            <person name="Loffler F."/>
        </authorList>
    </citation>
    <scope>NUCLEOTIDE SEQUENCE</scope>
</reference>
<dbReference type="InterPro" id="IPR016181">
    <property type="entry name" value="Acyl_CoA_acyltransferase"/>
</dbReference>
<dbReference type="CDD" id="cd04301">
    <property type="entry name" value="NAT_SF"/>
    <property type="match status" value="1"/>
</dbReference>
<dbReference type="SUPFAM" id="SSF55729">
    <property type="entry name" value="Acyl-CoA N-acyltransferases (Nat)"/>
    <property type="match status" value="1"/>
</dbReference>
<dbReference type="Gene3D" id="3.40.630.30">
    <property type="match status" value="1"/>
</dbReference>
<dbReference type="InterPro" id="IPR000182">
    <property type="entry name" value="GNAT_dom"/>
</dbReference>
<gene>
    <name evidence="2" type="ORF">SDC9_142029</name>
</gene>
<dbReference type="PROSITE" id="PS51186">
    <property type="entry name" value="GNAT"/>
    <property type="match status" value="1"/>
</dbReference>
<sequence>MERFQLRFASKKDAPRLLELYRPYVEETDITFEYEVPAVEEFEHRIAEISSFYPYLVCEQGDRIIGYAYAHRQAERAAYQWNAELSIYLDNTCLQRGIGKVLYSALIELARLQQLCNVYGCITSPNPPSEHLHEKMGFKRIGVFHDTGYKLGCWHDVVWYEKRLTDCTSQPKPLKSIHEVDPENISQILHRFAEQLNGL</sequence>